<evidence type="ECO:0008006" key="3">
    <source>
        <dbReference type="Google" id="ProtNLM"/>
    </source>
</evidence>
<reference evidence="1 2" key="1">
    <citation type="submission" date="2016-01" db="EMBL/GenBank/DDBJ databases">
        <title>Amycolatopsis coloradensis genome sequencing and assembly.</title>
        <authorList>
            <person name="Mayilraj S."/>
        </authorList>
    </citation>
    <scope>NUCLEOTIDE SEQUENCE [LARGE SCALE GENOMIC DNA]</scope>
    <source>
        <strain evidence="1 2">DSM 44225</strain>
    </source>
</reference>
<proteinExistence type="predicted"/>
<dbReference type="Gene3D" id="3.40.50.150">
    <property type="entry name" value="Vaccinia Virus protein VP39"/>
    <property type="match status" value="1"/>
</dbReference>
<name>A0A1R0KUG3_9PSEU</name>
<dbReference type="EMBL" id="MQUQ01000007">
    <property type="protein sequence ID" value="OLZ51731.1"/>
    <property type="molecule type" value="Genomic_DNA"/>
</dbReference>
<protein>
    <recommendedName>
        <fullName evidence="3">Methyltransferase</fullName>
    </recommendedName>
</protein>
<dbReference type="Proteomes" id="UP000187486">
    <property type="component" value="Unassembled WGS sequence"/>
</dbReference>
<organism evidence="1 2">
    <name type="scientific">Amycolatopsis coloradensis</name>
    <dbReference type="NCBI Taxonomy" id="76021"/>
    <lineage>
        <taxon>Bacteria</taxon>
        <taxon>Bacillati</taxon>
        <taxon>Actinomycetota</taxon>
        <taxon>Actinomycetes</taxon>
        <taxon>Pseudonocardiales</taxon>
        <taxon>Pseudonocardiaceae</taxon>
        <taxon>Amycolatopsis</taxon>
    </lineage>
</organism>
<keyword evidence="2" id="KW-1185">Reference proteome</keyword>
<dbReference type="InterPro" id="IPR006764">
    <property type="entry name" value="SAM_dep_MeTrfase_SAV2177_type"/>
</dbReference>
<gene>
    <name evidence="1" type="ORF">BS329_15830</name>
</gene>
<dbReference type="AlphaFoldDB" id="A0A1R0KUG3"/>
<comment type="caution">
    <text evidence="1">The sequence shown here is derived from an EMBL/GenBank/DDBJ whole genome shotgun (WGS) entry which is preliminary data.</text>
</comment>
<dbReference type="SUPFAM" id="SSF53335">
    <property type="entry name" value="S-adenosyl-L-methionine-dependent methyltransferases"/>
    <property type="match status" value="1"/>
</dbReference>
<dbReference type="Pfam" id="PF04672">
    <property type="entry name" value="Methyltransf_19"/>
    <property type="match status" value="1"/>
</dbReference>
<dbReference type="STRING" id="76021.BS329_15830"/>
<accession>A0A1R0KUG3</accession>
<dbReference type="InterPro" id="IPR029063">
    <property type="entry name" value="SAM-dependent_MTases_sf"/>
</dbReference>
<evidence type="ECO:0000313" key="1">
    <source>
        <dbReference type="EMBL" id="OLZ51731.1"/>
    </source>
</evidence>
<evidence type="ECO:0000313" key="2">
    <source>
        <dbReference type="Proteomes" id="UP000187486"/>
    </source>
</evidence>
<sequence>MLALPDLDLAAWLQHCICRTTCGCFALHTSSGRATAQRTWASLRQACAHHPQAARIENTYRDGKRAWERDKLIAATLSRIAPHTRTAVRIRDAFTTRVVSEALAHGVDQFLDLGSGHVYTSAAHTVVTRAKVDPAPRIVMVDNDEVVHANNIIHLERTNSDVWSRTFSLRRNAFAVGRLLNYLDHHEVLDLQRPVCVLLIDLLHYLEPGLDTSSVTRRFIRRLAPGSWLAISVLTDTPLLAPARAGMRTALRETTAQWCQAHAQTLPPLPTPRRHAEVERMLTGLDLYPAGTGITTPRRWPLPDNTRTPRAPFSIAAVGHVPARPTPIAQAIA</sequence>